<reference evidence="2 3" key="1">
    <citation type="submission" date="2017-10" db="EMBL/GenBank/DDBJ databases">
        <title>Nyctiphanis sp. nov., isolated from the stomach of the euphausiid Nyctiphanes simplex (Hansen, 1911) in the Gulf of California.</title>
        <authorList>
            <person name="Gomez-Gil B."/>
            <person name="Aguilar-Mendez M."/>
            <person name="Lopez-Cortes A."/>
            <person name="Gomez-Gutierrez J."/>
            <person name="Roque A."/>
            <person name="Lang E."/>
            <person name="Gonzalez-Castillo A."/>
        </authorList>
    </citation>
    <scope>NUCLEOTIDE SEQUENCE [LARGE SCALE GENOMIC DNA]</scope>
    <source>
        <strain evidence="2 3">CAIM 600</strain>
    </source>
</reference>
<dbReference type="InterPro" id="IPR010344">
    <property type="entry name" value="YbjH"/>
</dbReference>
<evidence type="ECO:0000256" key="1">
    <source>
        <dbReference type="SAM" id="SignalP"/>
    </source>
</evidence>
<name>A0A4Q0YLF6_9GAMM</name>
<comment type="caution">
    <text evidence="2">The sequence shown here is derived from an EMBL/GenBank/DDBJ whole genome shotgun (WGS) entry which is preliminary data.</text>
</comment>
<dbReference type="RefSeq" id="WP_129123819.1">
    <property type="nucleotide sequence ID" value="NZ_PEIB01000036.1"/>
</dbReference>
<dbReference type="Proteomes" id="UP000290287">
    <property type="component" value="Unassembled WGS sequence"/>
</dbReference>
<protein>
    <recommendedName>
        <fullName evidence="4">Exopolysaccharide biosynthesis protein YbjH</fullName>
    </recommendedName>
</protein>
<organism evidence="2 3">
    <name type="scientific">Veronia nyctiphanis</name>
    <dbReference type="NCBI Taxonomy" id="1278244"/>
    <lineage>
        <taxon>Bacteria</taxon>
        <taxon>Pseudomonadati</taxon>
        <taxon>Pseudomonadota</taxon>
        <taxon>Gammaproteobacteria</taxon>
        <taxon>Vibrionales</taxon>
        <taxon>Vibrionaceae</taxon>
        <taxon>Veronia</taxon>
    </lineage>
</organism>
<evidence type="ECO:0008006" key="4">
    <source>
        <dbReference type="Google" id="ProtNLM"/>
    </source>
</evidence>
<keyword evidence="3" id="KW-1185">Reference proteome</keyword>
<feature type="chain" id="PRO_5020970397" description="Exopolysaccharide biosynthesis protein YbjH" evidence="1">
    <location>
        <begin position="24"/>
        <end position="698"/>
    </location>
</feature>
<proteinExistence type="predicted"/>
<dbReference type="EMBL" id="PEIB01000036">
    <property type="protein sequence ID" value="RXJ71506.1"/>
    <property type="molecule type" value="Genomic_DNA"/>
</dbReference>
<dbReference type="OrthoDB" id="5392628at2"/>
<dbReference type="AlphaFoldDB" id="A0A4Q0YLF6"/>
<dbReference type="Pfam" id="PF06082">
    <property type="entry name" value="YjbH"/>
    <property type="match status" value="1"/>
</dbReference>
<feature type="signal peptide" evidence="1">
    <location>
        <begin position="1"/>
        <end position="23"/>
    </location>
</feature>
<accession>A0A4Q0YLF6</accession>
<evidence type="ECO:0000313" key="2">
    <source>
        <dbReference type="EMBL" id="RXJ71506.1"/>
    </source>
</evidence>
<gene>
    <name evidence="2" type="ORF">CS022_20645</name>
</gene>
<keyword evidence="1" id="KW-0732">Signal</keyword>
<evidence type="ECO:0000313" key="3">
    <source>
        <dbReference type="Proteomes" id="UP000290287"/>
    </source>
</evidence>
<sequence>MATSIRFAFFAGLLLPTSFSAEAENSLNTSFAQTGYTGVLRVPNASTLDFGEVSTAWHHEDNINFKTRYGIGAHNTILFGLGILPGVEFTVQNTYKRFDGDTGYGDASSDLSFSIKASTENWFPSSPLSVAVGMQDAGGIANYHDNTYGVASLTYSNIKISAGYGKSNKRNQMGINFLSGPFGGIEWQATDWLQLAGDYDGTGYNAGLKLFTPKGLLPFQAEASAKLQAYSNSATTNRDNRYVGIELRVPFRLSDSQQKYSRHHQIQTPRTELESYPTISSENIAAPKGMERIINTDVGELKTNIIKTTLSQYGFQFVREHHGDTVYSVAFENSTFNHNELDAIGVALGLISKYESGKFQVFLLNNKLPMLEVTGDGKTVREFLAGERASSELNYDTFNTLRKYRAVNWAKNEKELSFSAITPKINLSPSLLSTAGTEFGVFDYSLALATNLVVDIWPGGSLDIRHMTPVATSQDVRDYWWHPITPHERGIDRALFHQAFDLPYGIFSQFSVGKTYKDYHGVLNETQWQSPSGRHKFTLTTGSFSQEKTGKEATPLLRSYRFYAPELDWAIEVQNGEYWVGDAGYSIKSHHWFGDLRVTLEAHRSGEDYAGMNLSFPLTPRKEMKPKIVQITGIDQWQWGYHTKISGTDNRITQNAIWEPTLQHDIDRRYFNRDRLSPLYLKSHEGRMREAFMEFVAK</sequence>